<dbReference type="Pfam" id="PF18135">
    <property type="entry name" value="Type_ISP_C"/>
    <property type="match status" value="1"/>
</dbReference>
<dbReference type="EC" id="2.1.1.72" evidence="1"/>
<proteinExistence type="predicted"/>
<comment type="caution">
    <text evidence="9">The sequence shown here is derived from an EMBL/GenBank/DDBJ whole genome shotgun (WGS) entry which is preliminary data.</text>
</comment>
<evidence type="ECO:0000313" key="10">
    <source>
        <dbReference type="Proteomes" id="UP000272015"/>
    </source>
</evidence>
<dbReference type="SUPFAM" id="SSF53335">
    <property type="entry name" value="S-adenosyl-L-methionine-dependent methyltransferases"/>
    <property type="match status" value="1"/>
</dbReference>
<dbReference type="PANTHER" id="PTHR33841:SF1">
    <property type="entry name" value="DNA METHYLTRANSFERASE A"/>
    <property type="match status" value="1"/>
</dbReference>
<feature type="region of interest" description="Disordered" evidence="6">
    <location>
        <begin position="966"/>
        <end position="985"/>
    </location>
</feature>
<dbReference type="GO" id="GO:0009007">
    <property type="term" value="F:site-specific DNA-methyltransferase (adenine-specific) activity"/>
    <property type="evidence" value="ECO:0007669"/>
    <property type="project" value="UniProtKB-EC"/>
</dbReference>
<gene>
    <name evidence="9" type="ORF">D6T64_05255</name>
</gene>
<dbReference type="InterPro" id="IPR003356">
    <property type="entry name" value="DNA_methylase_A-5"/>
</dbReference>
<dbReference type="GO" id="GO:0032259">
    <property type="term" value="P:methylation"/>
    <property type="evidence" value="ECO:0007669"/>
    <property type="project" value="UniProtKB-KW"/>
</dbReference>
<name>A0A3A5MXS6_9MICO</name>
<dbReference type="Gene3D" id="3.40.50.150">
    <property type="entry name" value="Vaccinia Virus protein VP39"/>
    <property type="match status" value="1"/>
</dbReference>
<evidence type="ECO:0000256" key="4">
    <source>
        <dbReference type="ARBA" id="ARBA00022747"/>
    </source>
</evidence>
<evidence type="ECO:0000256" key="1">
    <source>
        <dbReference type="ARBA" id="ARBA00011900"/>
    </source>
</evidence>
<sequence>MRGYIEVKAPGRKIDPDQMTGHDLEQWERQRDLPNLIYTNGTRWRLYRDGEFIDEALLTELELTEIGAGLRSNPKFEGILRAFLAWKPDPIVSVNALVRAIAPLTRLLRGEVLDQLVGERKAVSAGAKEEDQPFIGLARDWRRLLFPQADDKKFADGYAQAVTFALLLARTSGIEFEGRSLHDVGKDLGVQHSLMGRALQLLIDDVAADFKVALDLLVTVIGSVRWERIRKTRRDVYLYLYESFLQEYDDELRQASGTYYTPRELVTEMVRLTQDVLVQNVGIEEGFSSPGVFTIDPAMGTGTFLHSVVETVRKHVEDEQGPGAVPGAMTELAGRLAGFEIQMGPYAVAELRVAELFADAGATLPKDGLKLYVTDTLDDPTADETQIASGLHTIANSRKRANAIKRNQKVNVIIGNPPYRELAAGQGGWVEQGTPSQHGPSTAILGDFLDGVPGRLAAKVKNLYVYFWRWATWKVWESTPADESGVVCFVTTSGYVTGTAFTGMRRHIRQHASEGWIIDLTPEGHTPDVATRMFPGVRQPLAIGIFVRRPGTSREVPADLHYISVRGRRADKFTELQGLTLDAAEWRPVRKGWTDPFTAAATSAWDEWPAVDQLMPWYSPGVFPTRTWVYSPSASCLEERWTQLVGEPELERRRVLMKDTTGAINVQFKDIPGHPHAARLNSIASLPVDNAMEKVVTIGFRAFDRQKLIADPRLIHRARDGLWAAAAVPNQVYVVEQHSVSISDGPALLFSAHMPDFHHFNNRGGRTLPFLNPDGTPNFAPGLSTALTGKLNARVEAEDILAYLAAVTAHPAFTQTFAVELETPGIRIPITADEVIWTKAVSIGRQVLWAQTFAQAFVDHPNGRPAHKLAYERGDSRRVSCLAPVSELPDGMVYDEEEQEIVLGNGRFGPVPRAVVEYEVGGRNVLRSWVAYRTKEPAGKRTSPLDDVNPGSWCCPSRYLTVAASSSVTMSGSGKAPPDDSGGAF</sequence>
<dbReference type="InterPro" id="IPR002052">
    <property type="entry name" value="DNA_methylase_N6_adenine_CS"/>
</dbReference>
<dbReference type="InterPro" id="IPR050953">
    <property type="entry name" value="N4_N6_ade-DNA_methylase"/>
</dbReference>
<dbReference type="Pfam" id="PF02384">
    <property type="entry name" value="N6_Mtase"/>
    <property type="match status" value="1"/>
</dbReference>
<dbReference type="InterPro" id="IPR029063">
    <property type="entry name" value="SAM-dependent_MTases_sf"/>
</dbReference>
<dbReference type="PANTHER" id="PTHR33841">
    <property type="entry name" value="DNA METHYLTRANSFERASE YEEA-RELATED"/>
    <property type="match status" value="1"/>
</dbReference>
<dbReference type="OrthoDB" id="9776021at2"/>
<evidence type="ECO:0000256" key="6">
    <source>
        <dbReference type="SAM" id="MobiDB-lite"/>
    </source>
</evidence>
<dbReference type="GO" id="GO:0009307">
    <property type="term" value="P:DNA restriction-modification system"/>
    <property type="evidence" value="ECO:0007669"/>
    <property type="project" value="UniProtKB-KW"/>
</dbReference>
<feature type="non-terminal residue" evidence="9">
    <location>
        <position position="985"/>
    </location>
</feature>
<evidence type="ECO:0000259" key="7">
    <source>
        <dbReference type="Pfam" id="PF02384"/>
    </source>
</evidence>
<keyword evidence="10" id="KW-1185">Reference proteome</keyword>
<feature type="domain" description="DNA methylase adenine-specific" evidence="7">
    <location>
        <begin position="234"/>
        <end position="420"/>
    </location>
</feature>
<keyword evidence="4" id="KW-0680">Restriction system</keyword>
<comment type="catalytic activity">
    <reaction evidence="5">
        <text>a 2'-deoxyadenosine in DNA + S-adenosyl-L-methionine = an N(6)-methyl-2'-deoxyadenosine in DNA + S-adenosyl-L-homocysteine + H(+)</text>
        <dbReference type="Rhea" id="RHEA:15197"/>
        <dbReference type="Rhea" id="RHEA-COMP:12418"/>
        <dbReference type="Rhea" id="RHEA-COMP:12419"/>
        <dbReference type="ChEBI" id="CHEBI:15378"/>
        <dbReference type="ChEBI" id="CHEBI:57856"/>
        <dbReference type="ChEBI" id="CHEBI:59789"/>
        <dbReference type="ChEBI" id="CHEBI:90615"/>
        <dbReference type="ChEBI" id="CHEBI:90616"/>
        <dbReference type="EC" id="2.1.1.72"/>
    </reaction>
</comment>
<keyword evidence="3" id="KW-0808">Transferase</keyword>
<evidence type="ECO:0000259" key="8">
    <source>
        <dbReference type="Pfam" id="PF18135"/>
    </source>
</evidence>
<dbReference type="InterPro" id="IPR041635">
    <property type="entry name" value="Type_ISP_LLaBIII_C"/>
</dbReference>
<accession>A0A3A5MXS6</accession>
<evidence type="ECO:0000256" key="2">
    <source>
        <dbReference type="ARBA" id="ARBA00022603"/>
    </source>
</evidence>
<feature type="domain" description="Type ISP restriction-modification enzyme LLaBIII C-terminal specificity" evidence="8">
    <location>
        <begin position="614"/>
        <end position="949"/>
    </location>
</feature>
<evidence type="ECO:0000313" key="9">
    <source>
        <dbReference type="EMBL" id="RJT89974.1"/>
    </source>
</evidence>
<dbReference type="PROSITE" id="PS00092">
    <property type="entry name" value="N6_MTASE"/>
    <property type="match status" value="1"/>
</dbReference>
<protein>
    <recommendedName>
        <fullName evidence="1">site-specific DNA-methyltransferase (adenine-specific)</fullName>
        <ecNumber evidence="1">2.1.1.72</ecNumber>
    </recommendedName>
</protein>
<dbReference type="AlphaFoldDB" id="A0A3A5MXS6"/>
<dbReference type="GO" id="GO:0003677">
    <property type="term" value="F:DNA binding"/>
    <property type="evidence" value="ECO:0007669"/>
    <property type="project" value="InterPro"/>
</dbReference>
<reference evidence="9 10" key="1">
    <citation type="submission" date="2018-09" db="EMBL/GenBank/DDBJ databases">
        <title>Novel species of Cryobacterium.</title>
        <authorList>
            <person name="Liu Q."/>
            <person name="Xin Y.-H."/>
        </authorList>
    </citation>
    <scope>NUCLEOTIDE SEQUENCE [LARGE SCALE GENOMIC DNA]</scope>
    <source>
        <strain evidence="9 10">Hh39</strain>
    </source>
</reference>
<dbReference type="EMBL" id="QZVS01000066">
    <property type="protein sequence ID" value="RJT89974.1"/>
    <property type="molecule type" value="Genomic_DNA"/>
</dbReference>
<dbReference type="GO" id="GO:0008170">
    <property type="term" value="F:N-methyltransferase activity"/>
    <property type="evidence" value="ECO:0007669"/>
    <property type="project" value="InterPro"/>
</dbReference>
<evidence type="ECO:0000256" key="5">
    <source>
        <dbReference type="ARBA" id="ARBA00047942"/>
    </source>
</evidence>
<organism evidence="9 10">
    <name type="scientific">Cryobacterium melibiosiphilum</name>
    <dbReference type="NCBI Taxonomy" id="995039"/>
    <lineage>
        <taxon>Bacteria</taxon>
        <taxon>Bacillati</taxon>
        <taxon>Actinomycetota</taxon>
        <taxon>Actinomycetes</taxon>
        <taxon>Micrococcales</taxon>
        <taxon>Microbacteriaceae</taxon>
        <taxon>Cryobacterium</taxon>
    </lineage>
</organism>
<dbReference type="Proteomes" id="UP000272015">
    <property type="component" value="Unassembled WGS sequence"/>
</dbReference>
<keyword evidence="2" id="KW-0489">Methyltransferase</keyword>
<evidence type="ECO:0000256" key="3">
    <source>
        <dbReference type="ARBA" id="ARBA00022679"/>
    </source>
</evidence>
<dbReference type="PRINTS" id="PR00507">
    <property type="entry name" value="N12N6MTFRASE"/>
</dbReference>